<dbReference type="EMBL" id="BGZK01000912">
    <property type="protein sequence ID" value="GBP64871.1"/>
    <property type="molecule type" value="Genomic_DNA"/>
</dbReference>
<name>A0A4C1XM79_EUMVA</name>
<evidence type="ECO:0000313" key="2">
    <source>
        <dbReference type="Proteomes" id="UP000299102"/>
    </source>
</evidence>
<proteinExistence type="predicted"/>
<accession>A0A4C1XM79</accession>
<organism evidence="1 2">
    <name type="scientific">Eumeta variegata</name>
    <name type="common">Bagworm moth</name>
    <name type="synonym">Eumeta japonica</name>
    <dbReference type="NCBI Taxonomy" id="151549"/>
    <lineage>
        <taxon>Eukaryota</taxon>
        <taxon>Metazoa</taxon>
        <taxon>Ecdysozoa</taxon>
        <taxon>Arthropoda</taxon>
        <taxon>Hexapoda</taxon>
        <taxon>Insecta</taxon>
        <taxon>Pterygota</taxon>
        <taxon>Neoptera</taxon>
        <taxon>Endopterygota</taxon>
        <taxon>Lepidoptera</taxon>
        <taxon>Glossata</taxon>
        <taxon>Ditrysia</taxon>
        <taxon>Tineoidea</taxon>
        <taxon>Psychidae</taxon>
        <taxon>Oiketicinae</taxon>
        <taxon>Eumeta</taxon>
    </lineage>
</organism>
<dbReference type="AlphaFoldDB" id="A0A4C1XM79"/>
<sequence>MHLANDIHYRRRSADGCDNRRNRGSLGHGWTGGRPDAPEVCCAVIKKKEKSSGRILENYKRHAHAGHERFGIFSRYTH</sequence>
<evidence type="ECO:0000313" key="1">
    <source>
        <dbReference type="EMBL" id="GBP64871.1"/>
    </source>
</evidence>
<dbReference type="Proteomes" id="UP000299102">
    <property type="component" value="Unassembled WGS sequence"/>
</dbReference>
<gene>
    <name evidence="1" type="ORF">EVAR_49803_1</name>
</gene>
<comment type="caution">
    <text evidence="1">The sequence shown here is derived from an EMBL/GenBank/DDBJ whole genome shotgun (WGS) entry which is preliminary data.</text>
</comment>
<protein>
    <submittedName>
        <fullName evidence="1">Uncharacterized protein</fullName>
    </submittedName>
</protein>
<keyword evidence="2" id="KW-1185">Reference proteome</keyword>
<reference evidence="1 2" key="1">
    <citation type="journal article" date="2019" name="Commun. Biol.">
        <title>The bagworm genome reveals a unique fibroin gene that provides high tensile strength.</title>
        <authorList>
            <person name="Kono N."/>
            <person name="Nakamura H."/>
            <person name="Ohtoshi R."/>
            <person name="Tomita M."/>
            <person name="Numata K."/>
            <person name="Arakawa K."/>
        </authorList>
    </citation>
    <scope>NUCLEOTIDE SEQUENCE [LARGE SCALE GENOMIC DNA]</scope>
</reference>